<proteinExistence type="predicted"/>
<name>A0A2P2NKH6_RHIMU</name>
<dbReference type="EMBL" id="GGEC01062524">
    <property type="protein sequence ID" value="MBX43008.1"/>
    <property type="molecule type" value="Transcribed_RNA"/>
</dbReference>
<dbReference type="AlphaFoldDB" id="A0A2P2NKH6"/>
<protein>
    <submittedName>
        <fullName evidence="1">Paired amphipathic helix protein Sin3-like 2</fullName>
    </submittedName>
</protein>
<organism evidence="1">
    <name type="scientific">Rhizophora mucronata</name>
    <name type="common">Asiatic mangrove</name>
    <dbReference type="NCBI Taxonomy" id="61149"/>
    <lineage>
        <taxon>Eukaryota</taxon>
        <taxon>Viridiplantae</taxon>
        <taxon>Streptophyta</taxon>
        <taxon>Embryophyta</taxon>
        <taxon>Tracheophyta</taxon>
        <taxon>Spermatophyta</taxon>
        <taxon>Magnoliopsida</taxon>
        <taxon>eudicotyledons</taxon>
        <taxon>Gunneridae</taxon>
        <taxon>Pentapetalae</taxon>
        <taxon>rosids</taxon>
        <taxon>fabids</taxon>
        <taxon>Malpighiales</taxon>
        <taxon>Rhizophoraceae</taxon>
        <taxon>Rhizophora</taxon>
    </lineage>
</organism>
<accession>A0A2P2NKH6</accession>
<reference evidence="1" key="1">
    <citation type="submission" date="2018-02" db="EMBL/GenBank/DDBJ databases">
        <title>Rhizophora mucronata_Transcriptome.</title>
        <authorList>
            <person name="Meera S.P."/>
            <person name="Sreeshan A."/>
            <person name="Augustine A."/>
        </authorList>
    </citation>
    <scope>NUCLEOTIDE SEQUENCE</scope>
    <source>
        <tissue evidence="1">Leaf</tissue>
    </source>
</reference>
<evidence type="ECO:0000313" key="1">
    <source>
        <dbReference type="EMBL" id="MBX43008.1"/>
    </source>
</evidence>
<sequence length="21" mass="2198">MEEAATAAVALNLKGRLALRV</sequence>